<organism evidence="2 3">
    <name type="scientific">Alicyclobacillus fastidiosus</name>
    <dbReference type="NCBI Taxonomy" id="392011"/>
    <lineage>
        <taxon>Bacteria</taxon>
        <taxon>Bacillati</taxon>
        <taxon>Bacillota</taxon>
        <taxon>Bacilli</taxon>
        <taxon>Bacillales</taxon>
        <taxon>Alicyclobacillaceae</taxon>
        <taxon>Alicyclobacillus</taxon>
    </lineage>
</organism>
<dbReference type="InterPro" id="IPR029052">
    <property type="entry name" value="Metallo-depent_PP-like"/>
</dbReference>
<dbReference type="Pfam" id="PF00149">
    <property type="entry name" value="Metallophos"/>
    <property type="match status" value="1"/>
</dbReference>
<keyword evidence="3" id="KW-1185">Reference proteome</keyword>
<evidence type="ECO:0000259" key="1">
    <source>
        <dbReference type="Pfam" id="PF00149"/>
    </source>
</evidence>
<dbReference type="InterPro" id="IPR051918">
    <property type="entry name" value="STPP_CPPED1"/>
</dbReference>
<dbReference type="InterPro" id="IPR004843">
    <property type="entry name" value="Calcineurin-like_PHP"/>
</dbReference>
<accession>A0ABY6ZQY0</accession>
<dbReference type="RefSeq" id="WP_268008388.1">
    <property type="nucleotide sequence ID" value="NZ_CP104067.1"/>
</dbReference>
<dbReference type="PANTHER" id="PTHR43143">
    <property type="entry name" value="METALLOPHOSPHOESTERASE, CALCINEURIN SUPERFAMILY"/>
    <property type="match status" value="1"/>
</dbReference>
<sequence>MQNLYYDKWINGYHFVVLGPTYPMSKLSKHYDTVLSETQLKWLAKQLAQSPHNKPTFVFLHEPIPNTVAGSNGGYLINGDKLRNILNQYSSVLFFSGHTHYTLKNNPGAVYHDHFTMFNTSSVRNPITSNHKSIGDSEGLYVEVDDHKVTVRGRDFTNRMWINNFTIRINS</sequence>
<dbReference type="EMBL" id="CP104067">
    <property type="protein sequence ID" value="WAH44504.1"/>
    <property type="molecule type" value="Genomic_DNA"/>
</dbReference>
<evidence type="ECO:0000313" key="3">
    <source>
        <dbReference type="Proteomes" id="UP001164761"/>
    </source>
</evidence>
<reference evidence="2" key="1">
    <citation type="submission" date="2022-08" db="EMBL/GenBank/DDBJ databases">
        <title>Alicyclobacillus fastidiosus DSM 17978, complete genome.</title>
        <authorList>
            <person name="Wang Q."/>
            <person name="Cai R."/>
            <person name="Wang Z."/>
        </authorList>
    </citation>
    <scope>NUCLEOTIDE SEQUENCE</scope>
    <source>
        <strain evidence="2">DSM 17978</strain>
    </source>
</reference>
<dbReference type="PANTHER" id="PTHR43143:SF1">
    <property type="entry name" value="SERINE_THREONINE-PROTEIN PHOSPHATASE CPPED1"/>
    <property type="match status" value="1"/>
</dbReference>
<dbReference type="SUPFAM" id="SSF56300">
    <property type="entry name" value="Metallo-dependent phosphatases"/>
    <property type="match status" value="1"/>
</dbReference>
<name>A0ABY6ZQY0_9BACL</name>
<feature type="domain" description="Calcineurin-like phosphoesterase" evidence="1">
    <location>
        <begin position="3"/>
        <end position="100"/>
    </location>
</feature>
<dbReference type="Gene3D" id="3.60.21.10">
    <property type="match status" value="1"/>
</dbReference>
<dbReference type="Proteomes" id="UP001164761">
    <property type="component" value="Chromosome"/>
</dbReference>
<proteinExistence type="predicted"/>
<protein>
    <submittedName>
        <fullName evidence="2">Metallophosphoesterase</fullName>
    </submittedName>
</protein>
<evidence type="ECO:0000313" key="2">
    <source>
        <dbReference type="EMBL" id="WAH44504.1"/>
    </source>
</evidence>
<gene>
    <name evidence="2" type="ORF">NZD89_04335</name>
</gene>